<accession>A0A645J3H7</accession>
<comment type="caution">
    <text evidence="2">The sequence shown here is derived from an EMBL/GenBank/DDBJ whole genome shotgun (WGS) entry which is preliminary data.</text>
</comment>
<dbReference type="InterPro" id="IPR027417">
    <property type="entry name" value="P-loop_NTPase"/>
</dbReference>
<dbReference type="Gene3D" id="3.40.50.300">
    <property type="entry name" value="P-loop containing nucleotide triphosphate hydrolases"/>
    <property type="match status" value="1"/>
</dbReference>
<dbReference type="PANTHER" id="PTHR30050">
    <property type="entry name" value="CHROMOSOMAL REPLICATION INITIATOR PROTEIN DNAA"/>
    <property type="match status" value="1"/>
</dbReference>
<dbReference type="AlphaFoldDB" id="A0A645J3H7"/>
<name>A0A645J3H7_9ZZZZ</name>
<dbReference type="InterPro" id="IPR002611">
    <property type="entry name" value="IstB_ATP-bd"/>
</dbReference>
<evidence type="ECO:0000313" key="2">
    <source>
        <dbReference type="EMBL" id="MPN58275.1"/>
    </source>
</evidence>
<evidence type="ECO:0000259" key="1">
    <source>
        <dbReference type="Pfam" id="PF01695"/>
    </source>
</evidence>
<dbReference type="PANTHER" id="PTHR30050:SF4">
    <property type="entry name" value="ATP-BINDING PROTEIN RV3427C IN INSERTION SEQUENCE-RELATED"/>
    <property type="match status" value="1"/>
</dbReference>
<dbReference type="GO" id="GO:0005524">
    <property type="term" value="F:ATP binding"/>
    <property type="evidence" value="ECO:0007669"/>
    <property type="project" value="InterPro"/>
</dbReference>
<reference evidence="2" key="1">
    <citation type="submission" date="2019-08" db="EMBL/GenBank/DDBJ databases">
        <authorList>
            <person name="Kucharzyk K."/>
            <person name="Murdoch R.W."/>
            <person name="Higgins S."/>
            <person name="Loffler F."/>
        </authorList>
    </citation>
    <scope>NUCLEOTIDE SEQUENCE</scope>
</reference>
<dbReference type="GO" id="GO:0006260">
    <property type="term" value="P:DNA replication"/>
    <property type="evidence" value="ECO:0007669"/>
    <property type="project" value="TreeGrafter"/>
</dbReference>
<gene>
    <name evidence="2" type="ORF">SDC9_205978</name>
</gene>
<sequence>MATALGERACRLGYRVRYYTVQRMLDELRLARLEGHELRFFEKIEQLDLLIIDDFGMKKLEGQQQNDFEQIIDDRYHKKSVIISSQLAVTDWYSIFSSEMLAEACLDRIAHKSIRIELKGDSLRKKY</sequence>
<organism evidence="2">
    <name type="scientific">bioreactor metagenome</name>
    <dbReference type="NCBI Taxonomy" id="1076179"/>
    <lineage>
        <taxon>unclassified sequences</taxon>
        <taxon>metagenomes</taxon>
        <taxon>ecological metagenomes</taxon>
    </lineage>
</organism>
<dbReference type="SUPFAM" id="SSF52540">
    <property type="entry name" value="P-loop containing nucleoside triphosphate hydrolases"/>
    <property type="match status" value="1"/>
</dbReference>
<dbReference type="Pfam" id="PF01695">
    <property type="entry name" value="IstB_IS21"/>
    <property type="match status" value="1"/>
</dbReference>
<feature type="domain" description="IstB-like ATP-binding" evidence="1">
    <location>
        <begin position="1"/>
        <end position="126"/>
    </location>
</feature>
<protein>
    <submittedName>
        <fullName evidence="2">IS21 family transposase ISRsp2</fullName>
    </submittedName>
</protein>
<dbReference type="EMBL" id="VSSQ01130769">
    <property type="protein sequence ID" value="MPN58275.1"/>
    <property type="molecule type" value="Genomic_DNA"/>
</dbReference>
<proteinExistence type="predicted"/>